<dbReference type="Gene3D" id="2.60.40.10">
    <property type="entry name" value="Immunoglobulins"/>
    <property type="match status" value="1"/>
</dbReference>
<reference evidence="1 2" key="1">
    <citation type="journal article" date="2016" name="Nat. Commun.">
        <title>Thousands of microbial genomes shed light on interconnected biogeochemical processes in an aquifer system.</title>
        <authorList>
            <person name="Anantharaman K."/>
            <person name="Brown C.T."/>
            <person name="Hug L.A."/>
            <person name="Sharon I."/>
            <person name="Castelle C.J."/>
            <person name="Probst A.J."/>
            <person name="Thomas B.C."/>
            <person name="Singh A."/>
            <person name="Wilkins M.J."/>
            <person name="Karaoz U."/>
            <person name="Brodie E.L."/>
            <person name="Williams K.H."/>
            <person name="Hubbard S.S."/>
            <person name="Banfield J.F."/>
        </authorList>
    </citation>
    <scope>NUCLEOTIDE SEQUENCE [LARGE SCALE GENOMIC DNA]</scope>
</reference>
<dbReference type="Pfam" id="PF17957">
    <property type="entry name" value="Big_7"/>
    <property type="match status" value="1"/>
</dbReference>
<proteinExistence type="predicted"/>
<protein>
    <recommendedName>
        <fullName evidence="3">Penicillin-binding C-terminal domain-containing protein</fullName>
    </recommendedName>
</protein>
<name>A0A1F8H7V4_9BACT</name>
<dbReference type="InterPro" id="IPR013783">
    <property type="entry name" value="Ig-like_fold"/>
</dbReference>
<evidence type="ECO:0000313" key="1">
    <source>
        <dbReference type="EMBL" id="OGN33695.1"/>
    </source>
</evidence>
<evidence type="ECO:0008006" key="3">
    <source>
        <dbReference type="Google" id="ProtNLM"/>
    </source>
</evidence>
<sequence>MWTVGYSPELTLGIWVGNNNNTSMVKNVAGFVVAPMWRKIFDAVAADLPATPFTRPVYTYLNDTNVKPILRGIWQGGETYTIDKASGKLATEYTPPEMRQEVPMGEIHSILHWVDKANPSGPAPTNTASDPQYTYWETPVRLWAAANGYGAVSSSTKPTQVDDVHTPELSPVISIVSPVPGVTVDPNSRVDVVINVTKHAYPIDSMEVYVNGIFVSKIKALPGATNLAYSFVHSTLENIQPTNDLKVVVYDTYRNQGTATVTFRTSN</sequence>
<dbReference type="AlphaFoldDB" id="A0A1F8H7V4"/>
<evidence type="ECO:0000313" key="2">
    <source>
        <dbReference type="Proteomes" id="UP000178155"/>
    </source>
</evidence>
<comment type="caution">
    <text evidence="1">The sequence shown here is derived from an EMBL/GenBank/DDBJ whole genome shotgun (WGS) entry which is preliminary data.</text>
</comment>
<organism evidence="1 2">
    <name type="scientific">Candidatus Yanofskybacteria bacterium RIFCSPLOWO2_02_FULL_47_9b</name>
    <dbReference type="NCBI Taxonomy" id="1802708"/>
    <lineage>
        <taxon>Bacteria</taxon>
        <taxon>Candidatus Yanofskyibacteriota</taxon>
    </lineage>
</organism>
<dbReference type="InterPro" id="IPR012338">
    <property type="entry name" value="Beta-lactam/transpept-like"/>
</dbReference>
<dbReference type="Proteomes" id="UP000178155">
    <property type="component" value="Unassembled WGS sequence"/>
</dbReference>
<dbReference type="SUPFAM" id="SSF56601">
    <property type="entry name" value="beta-lactamase/transpeptidase-like"/>
    <property type="match status" value="1"/>
</dbReference>
<gene>
    <name evidence="1" type="ORF">A3I39_00940</name>
</gene>
<accession>A0A1F8H7V4</accession>
<dbReference type="Gene3D" id="3.40.710.10">
    <property type="entry name" value="DD-peptidase/beta-lactamase superfamily"/>
    <property type="match status" value="1"/>
</dbReference>
<dbReference type="EMBL" id="MGKW01000025">
    <property type="protein sequence ID" value="OGN33695.1"/>
    <property type="molecule type" value="Genomic_DNA"/>
</dbReference>